<organism evidence="2 3">
    <name type="scientific">Paenibacillus kyungheensis</name>
    <dbReference type="NCBI Taxonomy" id="1452732"/>
    <lineage>
        <taxon>Bacteria</taxon>
        <taxon>Bacillati</taxon>
        <taxon>Bacillota</taxon>
        <taxon>Bacilli</taxon>
        <taxon>Bacillales</taxon>
        <taxon>Paenibacillaceae</taxon>
        <taxon>Paenibacillus</taxon>
    </lineage>
</organism>
<reference evidence="2 3" key="1">
    <citation type="submission" date="2023-02" db="EMBL/GenBank/DDBJ databases">
        <title>Genome sequence of Paenibacillus kyungheensis KACC 18744.</title>
        <authorList>
            <person name="Kim S."/>
            <person name="Heo J."/>
            <person name="Kwon S.-W."/>
        </authorList>
    </citation>
    <scope>NUCLEOTIDE SEQUENCE [LARGE SCALE GENOMIC DNA]</scope>
    <source>
        <strain evidence="2 3">KACC 18744</strain>
    </source>
</reference>
<protein>
    <recommendedName>
        <fullName evidence="4">CopG family transcriptional regulator</fullName>
    </recommendedName>
</protein>
<evidence type="ECO:0000313" key="3">
    <source>
        <dbReference type="Proteomes" id="UP001220509"/>
    </source>
</evidence>
<accession>A0AAX3M0P1</accession>
<dbReference type="KEGG" id="pka:PQ456_22070"/>
<dbReference type="EMBL" id="CP117416">
    <property type="protein sequence ID" value="WCT55802.1"/>
    <property type="molecule type" value="Genomic_DNA"/>
</dbReference>
<gene>
    <name evidence="2" type="ORF">PQ456_22070</name>
</gene>
<proteinExistence type="predicted"/>
<feature type="compositionally biased region" description="Basic and acidic residues" evidence="1">
    <location>
        <begin position="34"/>
        <end position="50"/>
    </location>
</feature>
<dbReference type="Proteomes" id="UP001220509">
    <property type="component" value="Chromosome"/>
</dbReference>
<name>A0AAX3M0P1_9BACL</name>
<keyword evidence="3" id="KW-1185">Reference proteome</keyword>
<sequence>MASTNILKPIRPTKISFENDKELSEFVEYATKKEKTHSDIMDNVRRDLSNHKRSSRRK</sequence>
<evidence type="ECO:0008006" key="4">
    <source>
        <dbReference type="Google" id="ProtNLM"/>
    </source>
</evidence>
<feature type="region of interest" description="Disordered" evidence="1">
    <location>
        <begin position="34"/>
        <end position="58"/>
    </location>
</feature>
<evidence type="ECO:0000256" key="1">
    <source>
        <dbReference type="SAM" id="MobiDB-lite"/>
    </source>
</evidence>
<dbReference type="AlphaFoldDB" id="A0AAX3M0P1"/>
<dbReference type="RefSeq" id="WP_273614152.1">
    <property type="nucleotide sequence ID" value="NZ_CP117416.1"/>
</dbReference>
<evidence type="ECO:0000313" key="2">
    <source>
        <dbReference type="EMBL" id="WCT55802.1"/>
    </source>
</evidence>